<name>B7APB9_9FIRM</name>
<protein>
    <recommendedName>
        <fullName evidence="3">DUF3783 domain-containing protein</fullName>
    </recommendedName>
</protein>
<organism evidence="1 2">
    <name type="scientific">[Bacteroides] pectinophilus ATCC 43243</name>
    <dbReference type="NCBI Taxonomy" id="483218"/>
    <lineage>
        <taxon>Bacteria</taxon>
        <taxon>Bacillati</taxon>
        <taxon>Bacillota</taxon>
        <taxon>Clostridia</taxon>
        <taxon>Eubacteriales</taxon>
    </lineage>
</organism>
<dbReference type="Pfam" id="PF12646">
    <property type="entry name" value="DUF3783"/>
    <property type="match status" value="1"/>
</dbReference>
<dbReference type="Proteomes" id="UP000003136">
    <property type="component" value="Unassembled WGS sequence"/>
</dbReference>
<reference evidence="1 2" key="2">
    <citation type="submission" date="2008-11" db="EMBL/GenBank/DDBJ databases">
        <authorList>
            <person name="Fulton L."/>
            <person name="Clifton S."/>
            <person name="Fulton B."/>
            <person name="Xu J."/>
            <person name="Minx P."/>
            <person name="Pepin K.H."/>
            <person name="Johnson M."/>
            <person name="Bhonagiri V."/>
            <person name="Nash W.E."/>
            <person name="Mardis E.R."/>
            <person name="Wilson R.K."/>
        </authorList>
    </citation>
    <scope>NUCLEOTIDE SEQUENCE [LARGE SCALE GENOMIC DNA]</scope>
    <source>
        <strain evidence="1 2">ATCC 43243</strain>
    </source>
</reference>
<reference evidence="1 2" key="1">
    <citation type="submission" date="2008-11" db="EMBL/GenBank/DDBJ databases">
        <title>Draft genome sequence of Bacteroides pectinophilus (ATCC 43243).</title>
        <authorList>
            <person name="Sudarsanam P."/>
            <person name="Ley R."/>
            <person name="Guruge J."/>
            <person name="Turnbaugh P.J."/>
            <person name="Mahowald M."/>
            <person name="Liep D."/>
            <person name="Gordon J."/>
        </authorList>
    </citation>
    <scope>NUCLEOTIDE SEQUENCE [LARGE SCALE GENOMIC DNA]</scope>
    <source>
        <strain evidence="1 2">ATCC 43243</strain>
    </source>
</reference>
<evidence type="ECO:0008006" key="3">
    <source>
        <dbReference type="Google" id="ProtNLM"/>
    </source>
</evidence>
<sequence length="119" mass="13270">MSEKILLFEVSSAVSSKVQRIASQMRIKTKVADKAEYGKTIGMIAETDDAVSSAGTAFSPDKSLMVMCGLTEKHMDRLLFALRRDNVDIGYKAILTKTNASWSVSRMYAHMELEHKLTH</sequence>
<dbReference type="STRING" id="483218.BACPEC_00524"/>
<accession>B7APB9</accession>
<keyword evidence="2" id="KW-1185">Reference proteome</keyword>
<evidence type="ECO:0000313" key="2">
    <source>
        <dbReference type="Proteomes" id="UP000003136"/>
    </source>
</evidence>
<dbReference type="EMBL" id="ABVQ01000034">
    <property type="protein sequence ID" value="EEC58393.1"/>
    <property type="molecule type" value="Genomic_DNA"/>
</dbReference>
<comment type="caution">
    <text evidence="1">The sequence shown here is derived from an EMBL/GenBank/DDBJ whole genome shotgun (WGS) entry which is preliminary data.</text>
</comment>
<gene>
    <name evidence="1" type="ORF">BACPEC_00524</name>
</gene>
<proteinExistence type="predicted"/>
<dbReference type="AlphaFoldDB" id="B7APB9"/>
<dbReference type="InterPro" id="IPR016621">
    <property type="entry name" value="UCP014543"/>
</dbReference>
<evidence type="ECO:0000313" key="1">
    <source>
        <dbReference type="EMBL" id="EEC58393.1"/>
    </source>
</evidence>
<dbReference type="HOGENOM" id="CLU_135494_1_0_9"/>
<dbReference type="eggNOG" id="ENOG5033FK0">
    <property type="taxonomic scope" value="Bacteria"/>
</dbReference>